<evidence type="ECO:0000313" key="6">
    <source>
        <dbReference type="Proteomes" id="UP000191554"/>
    </source>
</evidence>
<dbReference type="Pfam" id="PF00589">
    <property type="entry name" value="Phage_integrase"/>
    <property type="match status" value="1"/>
</dbReference>
<dbReference type="InterPro" id="IPR001387">
    <property type="entry name" value="Cro/C1-type_HTH"/>
</dbReference>
<dbReference type="CDD" id="cd00093">
    <property type="entry name" value="HTH_XRE"/>
    <property type="match status" value="1"/>
</dbReference>
<dbReference type="OrthoDB" id="9785687at2"/>
<dbReference type="SUPFAM" id="SSF56349">
    <property type="entry name" value="DNA breaking-rejoining enzymes"/>
    <property type="match status" value="1"/>
</dbReference>
<evidence type="ECO:0000256" key="3">
    <source>
        <dbReference type="ARBA" id="ARBA00023172"/>
    </source>
</evidence>
<dbReference type="Gene3D" id="1.10.260.40">
    <property type="entry name" value="lambda repressor-like DNA-binding domains"/>
    <property type="match status" value="1"/>
</dbReference>
<protein>
    <submittedName>
        <fullName evidence="5">Tyrosine recombinase XerC</fullName>
    </submittedName>
</protein>
<dbReference type="GO" id="GO:0015074">
    <property type="term" value="P:DNA integration"/>
    <property type="evidence" value="ECO:0007669"/>
    <property type="project" value="InterPro"/>
</dbReference>
<comment type="caution">
    <text evidence="5">The sequence shown here is derived from an EMBL/GenBank/DDBJ whole genome shotgun (WGS) entry which is preliminary data.</text>
</comment>
<gene>
    <name evidence="5" type="primary">xerC_1</name>
    <name evidence="5" type="ORF">CLHUN_01440</name>
</gene>
<evidence type="ECO:0000259" key="4">
    <source>
        <dbReference type="PROSITE" id="PS51898"/>
    </source>
</evidence>
<dbReference type="InterPro" id="IPR010998">
    <property type="entry name" value="Integrase_recombinase_N"/>
</dbReference>
<dbReference type="InterPro" id="IPR013762">
    <property type="entry name" value="Integrase-like_cat_sf"/>
</dbReference>
<evidence type="ECO:0000256" key="2">
    <source>
        <dbReference type="ARBA" id="ARBA00023125"/>
    </source>
</evidence>
<dbReference type="Pfam" id="PF13443">
    <property type="entry name" value="HTH_26"/>
    <property type="match status" value="1"/>
</dbReference>
<evidence type="ECO:0000256" key="1">
    <source>
        <dbReference type="ARBA" id="ARBA00008857"/>
    </source>
</evidence>
<dbReference type="PANTHER" id="PTHR30349:SF41">
    <property type="entry name" value="INTEGRASE_RECOMBINASE PROTEIN MJ0367-RELATED"/>
    <property type="match status" value="1"/>
</dbReference>
<dbReference type="Gene3D" id="1.10.443.10">
    <property type="entry name" value="Intergrase catalytic core"/>
    <property type="match status" value="1"/>
</dbReference>
<dbReference type="PROSITE" id="PS51898">
    <property type="entry name" value="TYR_RECOMBINASE"/>
    <property type="match status" value="1"/>
</dbReference>
<dbReference type="Proteomes" id="UP000191554">
    <property type="component" value="Unassembled WGS sequence"/>
</dbReference>
<dbReference type="GO" id="GO:0006310">
    <property type="term" value="P:DNA recombination"/>
    <property type="evidence" value="ECO:0007669"/>
    <property type="project" value="UniProtKB-KW"/>
</dbReference>
<dbReference type="InterPro" id="IPR002104">
    <property type="entry name" value="Integrase_catalytic"/>
</dbReference>
<keyword evidence="3" id="KW-0233">DNA recombination</keyword>
<organism evidence="5 6">
    <name type="scientific">Ruminiclostridium hungatei</name>
    <name type="common">Clostridium hungatei</name>
    <dbReference type="NCBI Taxonomy" id="48256"/>
    <lineage>
        <taxon>Bacteria</taxon>
        <taxon>Bacillati</taxon>
        <taxon>Bacillota</taxon>
        <taxon>Clostridia</taxon>
        <taxon>Eubacteriales</taxon>
        <taxon>Oscillospiraceae</taxon>
        <taxon>Ruminiclostridium</taxon>
    </lineage>
</organism>
<dbReference type="EMBL" id="MZGX01000001">
    <property type="protein sequence ID" value="OPX46328.1"/>
    <property type="molecule type" value="Genomic_DNA"/>
</dbReference>
<keyword evidence="2" id="KW-0238">DNA-binding</keyword>
<dbReference type="CDD" id="cd01189">
    <property type="entry name" value="INT_ICEBs1_C_like"/>
    <property type="match status" value="1"/>
</dbReference>
<dbReference type="InterPro" id="IPR050090">
    <property type="entry name" value="Tyrosine_recombinase_XerCD"/>
</dbReference>
<comment type="similarity">
    <text evidence="1">Belongs to the 'phage' integrase family.</text>
</comment>
<dbReference type="STRING" id="48256.CLHUN_01440"/>
<name>A0A1V4SR07_RUMHU</name>
<evidence type="ECO:0000313" key="5">
    <source>
        <dbReference type="EMBL" id="OPX46328.1"/>
    </source>
</evidence>
<sequence>MPGSIQRRGDSLLLTISNGKGLWGKRERFTKTVPIEGKTEKQQEDYGEAQLALFYAEVKNNNISRGLNTTFKTLSDSWKTKYAEIELGKKTKHRYYEMLDMRINPALGHITLGDFILKPDILLDFYNNLRESGIRLDFKFKIKPDFEKLLEKENLSSKELIIKSGINPRTLKNIISFNNTTKAVAERISKALNIKIEEIFDLIQSEQGLDEQTILHHHSLISSMFGKAVKWNLIKENPAMRIDRPGVKKKEARSYNIHHAKMLIKALDDAPFKFKVIIVLTIFTGVREEELMGLEWTDIDFENYIVTLRRASQYIPGEGTFTKNELKTEESKREFYLPKFVMNLLKSYKNWQNIYKMQVKNKWIESNRLFTQNNGLPMHPYTPSKWLPKFIKSQNIKIMNNEDISEKNKEKYLLPDLNFHGLRHTNLTILLRAGLDIATVSKWAGHSRKSTTLDTYSHAANYIDKRPAAALESILVEQPQRTTKRFRLKHI</sequence>
<dbReference type="AlphaFoldDB" id="A0A1V4SR07"/>
<feature type="domain" description="Tyr recombinase" evidence="4">
    <location>
        <begin position="250"/>
        <end position="470"/>
    </location>
</feature>
<dbReference type="InterPro" id="IPR011010">
    <property type="entry name" value="DNA_brk_join_enz"/>
</dbReference>
<dbReference type="Gene3D" id="1.10.150.130">
    <property type="match status" value="1"/>
</dbReference>
<dbReference type="RefSeq" id="WP_080062647.1">
    <property type="nucleotide sequence ID" value="NZ_MZGX01000001.1"/>
</dbReference>
<dbReference type="PANTHER" id="PTHR30349">
    <property type="entry name" value="PHAGE INTEGRASE-RELATED"/>
    <property type="match status" value="1"/>
</dbReference>
<proteinExistence type="inferred from homology"/>
<accession>A0A1V4SR07</accession>
<dbReference type="GO" id="GO:0003677">
    <property type="term" value="F:DNA binding"/>
    <property type="evidence" value="ECO:0007669"/>
    <property type="project" value="UniProtKB-KW"/>
</dbReference>
<reference evidence="5 6" key="1">
    <citation type="submission" date="2017-03" db="EMBL/GenBank/DDBJ databases">
        <title>Genome sequence of Clostridium hungatei DSM 14427.</title>
        <authorList>
            <person name="Poehlein A."/>
            <person name="Daniel R."/>
        </authorList>
    </citation>
    <scope>NUCLEOTIDE SEQUENCE [LARGE SCALE GENOMIC DNA]</scope>
    <source>
        <strain evidence="5 6">DSM 14427</strain>
    </source>
</reference>
<keyword evidence="6" id="KW-1185">Reference proteome</keyword>
<dbReference type="InterPro" id="IPR010982">
    <property type="entry name" value="Lambda_DNA-bd_dom_sf"/>
</dbReference>